<dbReference type="InterPro" id="IPR016174">
    <property type="entry name" value="Di-haem_cyt_TM"/>
</dbReference>
<evidence type="ECO:0000256" key="12">
    <source>
        <dbReference type="ARBA" id="ARBA00037975"/>
    </source>
</evidence>
<keyword evidence="9 13" id="KW-1133">Transmembrane helix</keyword>
<feature type="transmembrane region" description="Helical" evidence="13">
    <location>
        <begin position="7"/>
        <end position="23"/>
    </location>
</feature>
<evidence type="ECO:0000259" key="14">
    <source>
        <dbReference type="Pfam" id="PF01292"/>
    </source>
</evidence>
<keyword evidence="4" id="KW-1003">Cell membrane</keyword>
<keyword evidence="5" id="KW-0349">Heme</keyword>
<dbReference type="PANTHER" id="PTHR30529:SF1">
    <property type="entry name" value="CYTOCHROME B561 HOMOLOG 2"/>
    <property type="match status" value="1"/>
</dbReference>
<evidence type="ECO:0000256" key="1">
    <source>
        <dbReference type="ARBA" id="ARBA00001970"/>
    </source>
</evidence>
<evidence type="ECO:0000256" key="2">
    <source>
        <dbReference type="ARBA" id="ARBA00004651"/>
    </source>
</evidence>
<dbReference type="AlphaFoldDB" id="A0A248JVT8"/>
<evidence type="ECO:0000256" key="10">
    <source>
        <dbReference type="ARBA" id="ARBA00023004"/>
    </source>
</evidence>
<dbReference type="PANTHER" id="PTHR30529">
    <property type="entry name" value="CYTOCHROME B561"/>
    <property type="match status" value="1"/>
</dbReference>
<protein>
    <submittedName>
        <fullName evidence="15">Cytochrome B</fullName>
    </submittedName>
</protein>
<evidence type="ECO:0000256" key="8">
    <source>
        <dbReference type="ARBA" id="ARBA00022982"/>
    </source>
</evidence>
<feature type="domain" description="Cytochrome b561 bacterial/Ni-hydrogenase" evidence="14">
    <location>
        <begin position="1"/>
        <end position="161"/>
    </location>
</feature>
<keyword evidence="16" id="KW-1185">Reference proteome</keyword>
<keyword evidence="11 13" id="KW-0472">Membrane</keyword>
<dbReference type="InterPro" id="IPR011577">
    <property type="entry name" value="Cyt_b561_bac/Ni-Hgenase"/>
</dbReference>
<dbReference type="Pfam" id="PF01292">
    <property type="entry name" value="Ni_hydr_CYTB"/>
    <property type="match status" value="1"/>
</dbReference>
<dbReference type="EMBL" id="CP022111">
    <property type="protein sequence ID" value="ASG22334.1"/>
    <property type="molecule type" value="Genomic_DNA"/>
</dbReference>
<gene>
    <name evidence="15" type="ORF">Y958_15380</name>
</gene>
<accession>A0A248JVT8</accession>
<dbReference type="GO" id="GO:0009055">
    <property type="term" value="F:electron transfer activity"/>
    <property type="evidence" value="ECO:0007669"/>
    <property type="project" value="InterPro"/>
</dbReference>
<dbReference type="InterPro" id="IPR052168">
    <property type="entry name" value="Cytochrome_b561_oxidase"/>
</dbReference>
<dbReference type="GO" id="GO:0005886">
    <property type="term" value="C:plasma membrane"/>
    <property type="evidence" value="ECO:0007669"/>
    <property type="project" value="UniProtKB-SubCell"/>
</dbReference>
<keyword evidence="6 13" id="KW-0812">Transmembrane</keyword>
<evidence type="ECO:0000256" key="5">
    <source>
        <dbReference type="ARBA" id="ARBA00022617"/>
    </source>
</evidence>
<feature type="transmembrane region" description="Helical" evidence="13">
    <location>
        <begin position="73"/>
        <end position="95"/>
    </location>
</feature>
<dbReference type="GO" id="GO:0022904">
    <property type="term" value="P:respiratory electron transport chain"/>
    <property type="evidence" value="ECO:0007669"/>
    <property type="project" value="InterPro"/>
</dbReference>
<organism evidence="15 16">
    <name type="scientific">Nitrospirillum viridazoti CBAmc</name>
    <dbReference type="NCBI Taxonomy" id="1441467"/>
    <lineage>
        <taxon>Bacteria</taxon>
        <taxon>Pseudomonadati</taxon>
        <taxon>Pseudomonadota</taxon>
        <taxon>Alphaproteobacteria</taxon>
        <taxon>Rhodospirillales</taxon>
        <taxon>Azospirillaceae</taxon>
        <taxon>Nitrospirillum</taxon>
        <taxon>Nitrospirillum viridazoti</taxon>
    </lineage>
</organism>
<evidence type="ECO:0000256" key="11">
    <source>
        <dbReference type="ARBA" id="ARBA00023136"/>
    </source>
</evidence>
<proteinExistence type="inferred from homology"/>
<keyword evidence="7" id="KW-0479">Metal-binding</keyword>
<feature type="transmembrane region" description="Helical" evidence="13">
    <location>
        <begin position="43"/>
        <end position="61"/>
    </location>
</feature>
<comment type="subcellular location">
    <subcellularLocation>
        <location evidence="2">Cell membrane</location>
        <topology evidence="2">Multi-pass membrane protein</topology>
    </subcellularLocation>
</comment>
<evidence type="ECO:0000256" key="3">
    <source>
        <dbReference type="ARBA" id="ARBA00022448"/>
    </source>
</evidence>
<evidence type="ECO:0000313" key="16">
    <source>
        <dbReference type="Proteomes" id="UP000197153"/>
    </source>
</evidence>
<reference evidence="15 16" key="1">
    <citation type="submission" date="2017-06" db="EMBL/GenBank/DDBJ databases">
        <title>Complete genome sequence of Nitrospirillum amazonense strain CBAmC, an endophytic nitrogen-fixing and plant growth-promoting bacterium, isolated from sugarcane.</title>
        <authorList>
            <person name="Schwab S."/>
            <person name="dos Santos Teixeira K.R."/>
            <person name="Simoes Araujo J.L."/>
            <person name="Soares Vidal M."/>
            <person name="Borges de Freitas H.R."/>
            <person name="Rivello Crivelaro A.L."/>
            <person name="Bueno de Camargo Nunes A."/>
            <person name="dos Santos C.M."/>
            <person name="Palmeira da Silva Rosa D."/>
            <person name="da Silva Padilha D."/>
            <person name="da Silva E."/>
            <person name="Araujo Terra L."/>
            <person name="Soares Mendes V."/>
            <person name="Farinelli L."/>
            <person name="Magalhaes Cruz L."/>
            <person name="Baldani J.I."/>
        </authorList>
    </citation>
    <scope>NUCLEOTIDE SEQUENCE [LARGE SCALE GENOMIC DNA]</scope>
    <source>
        <strain evidence="15 16">CBAmC</strain>
    </source>
</reference>
<evidence type="ECO:0000256" key="9">
    <source>
        <dbReference type="ARBA" id="ARBA00022989"/>
    </source>
</evidence>
<keyword evidence="10" id="KW-0408">Iron</keyword>
<dbReference type="GO" id="GO:0046872">
    <property type="term" value="F:metal ion binding"/>
    <property type="evidence" value="ECO:0007669"/>
    <property type="project" value="UniProtKB-KW"/>
</dbReference>
<comment type="similarity">
    <text evidence="12">Belongs to the cytochrome b561 family.</text>
</comment>
<feature type="transmembrane region" description="Helical" evidence="13">
    <location>
        <begin position="133"/>
        <end position="153"/>
    </location>
</feature>
<dbReference type="Gene3D" id="1.20.120.1770">
    <property type="match status" value="1"/>
</dbReference>
<evidence type="ECO:0000256" key="4">
    <source>
        <dbReference type="ARBA" id="ARBA00022475"/>
    </source>
</evidence>
<dbReference type="GO" id="GO:0020037">
    <property type="term" value="F:heme binding"/>
    <property type="evidence" value="ECO:0007669"/>
    <property type="project" value="TreeGrafter"/>
</dbReference>
<comment type="cofactor">
    <cofactor evidence="1">
        <name>heme b</name>
        <dbReference type="ChEBI" id="CHEBI:60344"/>
    </cofactor>
</comment>
<evidence type="ECO:0000313" key="15">
    <source>
        <dbReference type="EMBL" id="ASG22334.1"/>
    </source>
</evidence>
<keyword evidence="8" id="KW-0249">Electron transport</keyword>
<evidence type="ECO:0000256" key="7">
    <source>
        <dbReference type="ARBA" id="ARBA00022723"/>
    </source>
</evidence>
<dbReference type="KEGG" id="nao:Y958_15380"/>
<sequence length="171" mass="18801">MRLIHWFRAAIVLGMIWLGWKMVSLGDNIPAKFEDFYPLHKSFGLVVIILVAVQLVLRVLVPTPALATGLSKFEAIAAKIAHVALYVLMIVVPVIGYSRSSTFSESDGVTLFGLKVPELLGKNDALSETLSSIHAVLAYTLLAVIVIHVLGALKHRIFDKNKNNDPLSRMI</sequence>
<name>A0A248JVT8_9PROT</name>
<dbReference type="Proteomes" id="UP000197153">
    <property type="component" value="Chromosome 2"/>
</dbReference>
<dbReference type="SUPFAM" id="SSF81342">
    <property type="entry name" value="Transmembrane di-heme cytochromes"/>
    <property type="match status" value="1"/>
</dbReference>
<evidence type="ECO:0000256" key="6">
    <source>
        <dbReference type="ARBA" id="ARBA00022692"/>
    </source>
</evidence>
<keyword evidence="3" id="KW-0813">Transport</keyword>
<evidence type="ECO:0000256" key="13">
    <source>
        <dbReference type="SAM" id="Phobius"/>
    </source>
</evidence>